<dbReference type="OrthoDB" id="5556399at2759"/>
<keyword evidence="2" id="KW-0472">Membrane</keyword>
<dbReference type="EMBL" id="MCFL01000021">
    <property type="protein sequence ID" value="ORZ35580.1"/>
    <property type="molecule type" value="Genomic_DNA"/>
</dbReference>
<sequence length="111" mass="12089">MRETVRTYTMALIVTGVTGVIGVIVFFLQFVANIPGFSLIACLYCLMMYIGYVARRTPFLIMWCKWEPPAWLNKCLGRKAEGPLLPVASASGTASMTSSPSSAFGASRTAR</sequence>
<comment type="caution">
    <text evidence="3">The sequence shown here is derived from an EMBL/GenBank/DDBJ whole genome shotgun (WGS) entry which is preliminary data.</text>
</comment>
<keyword evidence="2" id="KW-1133">Transmembrane helix</keyword>
<keyword evidence="4" id="KW-1185">Reference proteome</keyword>
<reference evidence="3 4" key="1">
    <citation type="submission" date="2016-07" db="EMBL/GenBank/DDBJ databases">
        <title>Pervasive Adenine N6-methylation of Active Genes in Fungi.</title>
        <authorList>
            <consortium name="DOE Joint Genome Institute"/>
            <person name="Mondo S.J."/>
            <person name="Dannebaum R.O."/>
            <person name="Kuo R.C."/>
            <person name="Labutti K."/>
            <person name="Haridas S."/>
            <person name="Kuo A."/>
            <person name="Salamov A."/>
            <person name="Ahrendt S.R."/>
            <person name="Lipzen A."/>
            <person name="Sullivan W."/>
            <person name="Andreopoulos W.B."/>
            <person name="Clum A."/>
            <person name="Lindquist E."/>
            <person name="Daum C."/>
            <person name="Ramamoorthy G.K."/>
            <person name="Gryganskyi A."/>
            <person name="Culley D."/>
            <person name="Magnuson J.K."/>
            <person name="James T.Y."/>
            <person name="O'Malley M.A."/>
            <person name="Stajich J.E."/>
            <person name="Spatafora J.W."/>
            <person name="Visel A."/>
            <person name="Grigoriev I.V."/>
        </authorList>
    </citation>
    <scope>NUCLEOTIDE SEQUENCE [LARGE SCALE GENOMIC DNA]</scope>
    <source>
        <strain evidence="3 4">PL171</strain>
    </source>
</reference>
<feature type="transmembrane region" description="Helical" evidence="2">
    <location>
        <begin position="7"/>
        <end position="28"/>
    </location>
</feature>
<dbReference type="Proteomes" id="UP000193411">
    <property type="component" value="Unassembled WGS sequence"/>
</dbReference>
<proteinExistence type="predicted"/>
<evidence type="ECO:0000256" key="1">
    <source>
        <dbReference type="SAM" id="MobiDB-lite"/>
    </source>
</evidence>
<organism evidence="3 4">
    <name type="scientific">Catenaria anguillulae PL171</name>
    <dbReference type="NCBI Taxonomy" id="765915"/>
    <lineage>
        <taxon>Eukaryota</taxon>
        <taxon>Fungi</taxon>
        <taxon>Fungi incertae sedis</taxon>
        <taxon>Blastocladiomycota</taxon>
        <taxon>Blastocladiomycetes</taxon>
        <taxon>Blastocladiales</taxon>
        <taxon>Catenariaceae</taxon>
        <taxon>Catenaria</taxon>
    </lineage>
</organism>
<dbReference type="AlphaFoldDB" id="A0A1Y2HLW3"/>
<evidence type="ECO:0000256" key="2">
    <source>
        <dbReference type="SAM" id="Phobius"/>
    </source>
</evidence>
<keyword evidence="2" id="KW-0812">Transmembrane</keyword>
<evidence type="ECO:0000313" key="3">
    <source>
        <dbReference type="EMBL" id="ORZ35580.1"/>
    </source>
</evidence>
<name>A0A1Y2HLW3_9FUNG</name>
<evidence type="ECO:0000313" key="4">
    <source>
        <dbReference type="Proteomes" id="UP000193411"/>
    </source>
</evidence>
<gene>
    <name evidence="3" type="ORF">BCR44DRAFT_1433803</name>
</gene>
<feature type="region of interest" description="Disordered" evidence="1">
    <location>
        <begin position="89"/>
        <end position="111"/>
    </location>
</feature>
<accession>A0A1Y2HLW3</accession>
<protein>
    <submittedName>
        <fullName evidence="3">Uncharacterized protein</fullName>
    </submittedName>
</protein>
<feature type="transmembrane region" description="Helical" evidence="2">
    <location>
        <begin position="34"/>
        <end position="54"/>
    </location>
</feature>